<proteinExistence type="predicted"/>
<dbReference type="RefSeq" id="WP_184262755.1">
    <property type="nucleotide sequence ID" value="NZ_JACIIX010000004.1"/>
</dbReference>
<dbReference type="AlphaFoldDB" id="A0A7W9ZEW9"/>
<dbReference type="Proteomes" id="UP000544872">
    <property type="component" value="Unassembled WGS sequence"/>
</dbReference>
<accession>A0A7W9ZEW9</accession>
<gene>
    <name evidence="1" type="ORF">FHS48_001400</name>
</gene>
<evidence type="ECO:0000313" key="2">
    <source>
        <dbReference type="Proteomes" id="UP000544872"/>
    </source>
</evidence>
<dbReference type="InterPro" id="IPR008949">
    <property type="entry name" value="Isoprenoid_synthase_dom_sf"/>
</dbReference>
<sequence>MTTPVLSSIADDLRQRDPDRFFTSLLAPADRRDDLMALYALDAELRQIRALVSEPMLGRIRLQWWFERVSALQTGEEQPSGPPLMYALDALIHRTPMPEKRFCDYFCGRSNDMEEAPILDTAFFQHYTQGVGGSLAVLAYRVLGGDFDHPAAEAARLSGAVWETAYVLRSVLQHSQKGIMMLPLADLPEAILSSSDIDSPEAVRSLGPLMVQLAQQGLDQARQARALCPRPPEGTLAAFLPMVIAEAWLTRLVRNGGDLLDARLALPHRRPLVMLWRRMRGVY</sequence>
<dbReference type="InterPro" id="IPR002060">
    <property type="entry name" value="Squ/phyt_synthse"/>
</dbReference>
<dbReference type="EMBL" id="JACIIX010000004">
    <property type="protein sequence ID" value="MBB6209990.1"/>
    <property type="molecule type" value="Genomic_DNA"/>
</dbReference>
<keyword evidence="2" id="KW-1185">Reference proteome</keyword>
<dbReference type="Pfam" id="PF00494">
    <property type="entry name" value="SQS_PSY"/>
    <property type="match status" value="1"/>
</dbReference>
<dbReference type="EC" id="2.5.1.32" evidence="1"/>
<reference evidence="1 2" key="1">
    <citation type="submission" date="2020-08" db="EMBL/GenBank/DDBJ databases">
        <title>Genomic Encyclopedia of Type Strains, Phase IV (KMG-IV): sequencing the most valuable type-strain genomes for metagenomic binning, comparative biology and taxonomic classification.</title>
        <authorList>
            <person name="Goeker M."/>
        </authorList>
    </citation>
    <scope>NUCLEOTIDE SEQUENCE [LARGE SCALE GENOMIC DNA]</scope>
    <source>
        <strain evidence="1 2">DSM 11590</strain>
    </source>
</reference>
<name>A0A7W9ZEW9_NOVIT</name>
<organism evidence="1 2">
    <name type="scientific">Novispirillum itersonii</name>
    <name type="common">Aquaspirillum itersonii</name>
    <dbReference type="NCBI Taxonomy" id="189"/>
    <lineage>
        <taxon>Bacteria</taxon>
        <taxon>Pseudomonadati</taxon>
        <taxon>Pseudomonadota</taxon>
        <taxon>Alphaproteobacteria</taxon>
        <taxon>Rhodospirillales</taxon>
        <taxon>Novispirillaceae</taxon>
        <taxon>Novispirillum</taxon>
    </lineage>
</organism>
<dbReference type="Gene3D" id="1.10.600.10">
    <property type="entry name" value="Farnesyl Diphosphate Synthase"/>
    <property type="match status" value="1"/>
</dbReference>
<comment type="caution">
    <text evidence="1">The sequence shown here is derived from an EMBL/GenBank/DDBJ whole genome shotgun (WGS) entry which is preliminary data.</text>
</comment>
<keyword evidence="1" id="KW-0808">Transferase</keyword>
<protein>
    <submittedName>
        <fullName evidence="1">Phytoene synthase</fullName>
        <ecNumber evidence="1">2.5.1.32</ecNumber>
    </submittedName>
</protein>
<evidence type="ECO:0000313" key="1">
    <source>
        <dbReference type="EMBL" id="MBB6209990.1"/>
    </source>
</evidence>
<dbReference type="SUPFAM" id="SSF48576">
    <property type="entry name" value="Terpenoid synthases"/>
    <property type="match status" value="1"/>
</dbReference>
<dbReference type="GO" id="GO:0016740">
    <property type="term" value="F:transferase activity"/>
    <property type="evidence" value="ECO:0007669"/>
    <property type="project" value="UniProtKB-KW"/>
</dbReference>